<dbReference type="OrthoDB" id="24683at2759"/>
<organism evidence="1 2">
    <name type="scientific">Solanum commersonii</name>
    <name type="common">Commerson's wild potato</name>
    <name type="synonym">Commerson's nightshade</name>
    <dbReference type="NCBI Taxonomy" id="4109"/>
    <lineage>
        <taxon>Eukaryota</taxon>
        <taxon>Viridiplantae</taxon>
        <taxon>Streptophyta</taxon>
        <taxon>Embryophyta</taxon>
        <taxon>Tracheophyta</taxon>
        <taxon>Spermatophyta</taxon>
        <taxon>Magnoliopsida</taxon>
        <taxon>eudicotyledons</taxon>
        <taxon>Gunneridae</taxon>
        <taxon>Pentapetalae</taxon>
        <taxon>asterids</taxon>
        <taxon>lamiids</taxon>
        <taxon>Solanales</taxon>
        <taxon>Solanaceae</taxon>
        <taxon>Solanoideae</taxon>
        <taxon>Solaneae</taxon>
        <taxon>Solanum</taxon>
    </lineage>
</organism>
<proteinExistence type="predicted"/>
<accession>A0A9J5WJS9</accession>
<comment type="caution">
    <text evidence="1">The sequence shown here is derived from an EMBL/GenBank/DDBJ whole genome shotgun (WGS) entry which is preliminary data.</text>
</comment>
<protein>
    <submittedName>
        <fullName evidence="1">Uncharacterized protein</fullName>
    </submittedName>
</protein>
<reference evidence="1 2" key="1">
    <citation type="submission" date="2020-09" db="EMBL/GenBank/DDBJ databases">
        <title>De no assembly of potato wild relative species, Solanum commersonii.</title>
        <authorList>
            <person name="Cho K."/>
        </authorList>
    </citation>
    <scope>NUCLEOTIDE SEQUENCE [LARGE SCALE GENOMIC DNA]</scope>
    <source>
        <strain evidence="1">LZ3.2</strain>
        <tissue evidence="1">Leaf</tissue>
    </source>
</reference>
<sequence length="61" mass="7252">MAKHNLPIFNYHFHFDSEIFRISENGLYGGQDKGSEIEMVWTCEEEMRRQFSVEVREVGIN</sequence>
<evidence type="ECO:0000313" key="2">
    <source>
        <dbReference type="Proteomes" id="UP000824120"/>
    </source>
</evidence>
<name>A0A9J5WJS9_SOLCO</name>
<dbReference type="Proteomes" id="UP000824120">
    <property type="component" value="Chromosome 11"/>
</dbReference>
<gene>
    <name evidence="1" type="ORF">H5410_055586</name>
</gene>
<keyword evidence="2" id="KW-1185">Reference proteome</keyword>
<dbReference type="AlphaFoldDB" id="A0A9J5WJS9"/>
<dbReference type="EMBL" id="JACXVP010000011">
    <property type="protein sequence ID" value="KAG5575452.1"/>
    <property type="molecule type" value="Genomic_DNA"/>
</dbReference>
<feature type="non-terminal residue" evidence="1">
    <location>
        <position position="1"/>
    </location>
</feature>
<evidence type="ECO:0000313" key="1">
    <source>
        <dbReference type="EMBL" id="KAG5575452.1"/>
    </source>
</evidence>